<evidence type="ECO:0000256" key="2">
    <source>
        <dbReference type="ARBA" id="ARBA00022723"/>
    </source>
</evidence>
<keyword evidence="1" id="KW-0001">2Fe-2S</keyword>
<dbReference type="STRING" id="1630135.DAD186_11840"/>
<dbReference type="PANTHER" id="PTHR21266">
    <property type="entry name" value="IRON-SULFUR DOMAIN CONTAINING PROTEIN"/>
    <property type="match status" value="1"/>
</dbReference>
<accession>A0A1B0ZIE3</accession>
<evidence type="ECO:0000313" key="8">
    <source>
        <dbReference type="Proteomes" id="UP000092596"/>
    </source>
</evidence>
<evidence type="ECO:0000259" key="6">
    <source>
        <dbReference type="PROSITE" id="PS51296"/>
    </source>
</evidence>
<dbReference type="GO" id="GO:0051537">
    <property type="term" value="F:2 iron, 2 sulfur cluster binding"/>
    <property type="evidence" value="ECO:0007669"/>
    <property type="project" value="UniProtKB-KW"/>
</dbReference>
<proteinExistence type="predicted"/>
<protein>
    <recommendedName>
        <fullName evidence="6">Rieske domain-containing protein</fullName>
    </recommendedName>
</protein>
<sequence>MSMTHTVAHLEDLAPGTVMGIEVEGVEIALARDTDGTVHALGDLCTHRSVNLSDGDVEDGALECWKHGSQFDLRTGVPRQLPAHVATPVYPVTIDQASGAISVSLDPIELS</sequence>
<evidence type="ECO:0000256" key="4">
    <source>
        <dbReference type="ARBA" id="ARBA00023004"/>
    </source>
</evidence>
<dbReference type="KEGG" id="dva:DAD186_11840"/>
<dbReference type="SUPFAM" id="SSF50022">
    <property type="entry name" value="ISP domain"/>
    <property type="match status" value="1"/>
</dbReference>
<dbReference type="CDD" id="cd03528">
    <property type="entry name" value="Rieske_RO_ferredoxin"/>
    <property type="match status" value="1"/>
</dbReference>
<dbReference type="InterPro" id="IPR050584">
    <property type="entry name" value="Cholesterol_7-desaturase"/>
</dbReference>
<keyword evidence="4" id="KW-0408">Iron</keyword>
<gene>
    <name evidence="7" type="ORF">DAD186_11840</name>
</gene>
<evidence type="ECO:0000256" key="5">
    <source>
        <dbReference type="ARBA" id="ARBA00023014"/>
    </source>
</evidence>
<organism evidence="7 8">
    <name type="scientific">Dermabacter vaginalis</name>
    <dbReference type="NCBI Taxonomy" id="1630135"/>
    <lineage>
        <taxon>Bacteria</taxon>
        <taxon>Bacillati</taxon>
        <taxon>Actinomycetota</taxon>
        <taxon>Actinomycetes</taxon>
        <taxon>Micrococcales</taxon>
        <taxon>Dermabacteraceae</taxon>
        <taxon>Dermabacter</taxon>
    </lineage>
</organism>
<dbReference type="InterPro" id="IPR036922">
    <property type="entry name" value="Rieske_2Fe-2S_sf"/>
</dbReference>
<evidence type="ECO:0000256" key="1">
    <source>
        <dbReference type="ARBA" id="ARBA00022714"/>
    </source>
</evidence>
<reference evidence="7 8" key="1">
    <citation type="submission" date="2015-06" db="EMBL/GenBank/DDBJ databases">
        <title>Investigation of pathophysiology for high-risk pregnancy and development of treatment modality based on it.</title>
        <authorList>
            <person name="Kim B.-C."/>
            <person name="Lim S."/>
        </authorList>
    </citation>
    <scope>NUCLEOTIDE SEQUENCE [LARGE SCALE GENOMIC DNA]</scope>
    <source>
        <strain evidence="7 8">AD1-86</strain>
    </source>
</reference>
<dbReference type="Proteomes" id="UP000092596">
    <property type="component" value="Chromosome"/>
</dbReference>
<dbReference type="EMBL" id="CP012117">
    <property type="protein sequence ID" value="ANP27734.1"/>
    <property type="molecule type" value="Genomic_DNA"/>
</dbReference>
<dbReference type="Gene3D" id="2.102.10.10">
    <property type="entry name" value="Rieske [2Fe-2S] iron-sulphur domain"/>
    <property type="match status" value="1"/>
</dbReference>
<dbReference type="Pfam" id="PF00355">
    <property type="entry name" value="Rieske"/>
    <property type="match status" value="1"/>
</dbReference>
<name>A0A1B0ZIE3_9MICO</name>
<keyword evidence="5" id="KW-0411">Iron-sulfur</keyword>
<keyword evidence="3" id="KW-0560">Oxidoreductase</keyword>
<evidence type="ECO:0000256" key="3">
    <source>
        <dbReference type="ARBA" id="ARBA00023002"/>
    </source>
</evidence>
<dbReference type="GO" id="GO:0004497">
    <property type="term" value="F:monooxygenase activity"/>
    <property type="evidence" value="ECO:0007669"/>
    <property type="project" value="UniProtKB-ARBA"/>
</dbReference>
<keyword evidence="2" id="KW-0479">Metal-binding</keyword>
<evidence type="ECO:0000313" key="7">
    <source>
        <dbReference type="EMBL" id="ANP27734.1"/>
    </source>
</evidence>
<dbReference type="InterPro" id="IPR017941">
    <property type="entry name" value="Rieske_2Fe-2S"/>
</dbReference>
<dbReference type="PROSITE" id="PS51296">
    <property type="entry name" value="RIESKE"/>
    <property type="match status" value="1"/>
</dbReference>
<dbReference type="AlphaFoldDB" id="A0A1B0ZIE3"/>
<dbReference type="GO" id="GO:0046872">
    <property type="term" value="F:metal ion binding"/>
    <property type="evidence" value="ECO:0007669"/>
    <property type="project" value="UniProtKB-KW"/>
</dbReference>
<dbReference type="RefSeq" id="WP_065247883.1">
    <property type="nucleotide sequence ID" value="NZ_CP012117.1"/>
</dbReference>
<feature type="domain" description="Rieske" evidence="6">
    <location>
        <begin position="5"/>
        <end position="101"/>
    </location>
</feature>
<dbReference type="GO" id="GO:0016705">
    <property type="term" value="F:oxidoreductase activity, acting on paired donors, with incorporation or reduction of molecular oxygen"/>
    <property type="evidence" value="ECO:0007669"/>
    <property type="project" value="UniProtKB-ARBA"/>
</dbReference>
<dbReference type="PATRIC" id="fig|1630135.4.peg.1185"/>
<dbReference type="PANTHER" id="PTHR21266:SF60">
    <property type="entry name" value="3-KETOSTEROID-9-ALPHA-MONOOXYGENASE, OXYGENASE COMPONENT"/>
    <property type="match status" value="1"/>
</dbReference>